<dbReference type="InterPro" id="IPR002711">
    <property type="entry name" value="HNH"/>
</dbReference>
<evidence type="ECO:0000313" key="6">
    <source>
        <dbReference type="Proteomes" id="UP000258613"/>
    </source>
</evidence>
<dbReference type="Pfam" id="PF01844">
    <property type="entry name" value="HNH"/>
    <property type="match status" value="1"/>
</dbReference>
<dbReference type="InterPro" id="IPR003615">
    <property type="entry name" value="HNH_nuc"/>
</dbReference>
<dbReference type="CDD" id="cd00085">
    <property type="entry name" value="HNHc"/>
    <property type="match status" value="1"/>
</dbReference>
<feature type="domain" description="HNH nuclease" evidence="3">
    <location>
        <begin position="32"/>
        <end position="83"/>
    </location>
</feature>
<dbReference type="GO" id="GO:0003676">
    <property type="term" value="F:nucleic acid binding"/>
    <property type="evidence" value="ECO:0007669"/>
    <property type="project" value="InterPro"/>
</dbReference>
<evidence type="ECO:0000259" key="3">
    <source>
        <dbReference type="SMART" id="SM00507"/>
    </source>
</evidence>
<dbReference type="EMBL" id="CP027033">
    <property type="protein sequence ID" value="AXR82410.1"/>
    <property type="molecule type" value="Genomic_DNA"/>
</dbReference>
<evidence type="ECO:0000313" key="7">
    <source>
        <dbReference type="Proteomes" id="UP000258707"/>
    </source>
</evidence>
<reference evidence="7" key="1">
    <citation type="submission" date="2017-10" db="EMBL/GenBank/DDBJ databases">
        <title>Phenotypic and genomic properties of facultatively anaerobic sulfur-reducing natronoarchaea from hypersaline soda lakes.</title>
        <authorList>
            <person name="Sorokin D.Y."/>
            <person name="Kublanov I.V."/>
            <person name="Roman P."/>
            <person name="Sinninghe Damste J.S."/>
            <person name="Golyshin P.N."/>
            <person name="Rojo D."/>
            <person name="Ciordia S."/>
            <person name="Mena Md.C."/>
            <person name="Ferrer M."/>
            <person name="Messina E."/>
            <person name="Smedile F."/>
            <person name="La Spada G."/>
            <person name="La Cono V."/>
            <person name="Yakimov M.M."/>
        </authorList>
    </citation>
    <scope>NUCLEOTIDE SEQUENCE [LARGE SCALE GENOMIC DNA]</scope>
    <source>
        <strain evidence="7">AArc1</strain>
    </source>
</reference>
<evidence type="ECO:0000256" key="1">
    <source>
        <dbReference type="SAM" id="MobiDB-lite"/>
    </source>
</evidence>
<reference evidence="6" key="2">
    <citation type="submission" date="2018-02" db="EMBL/GenBank/DDBJ databases">
        <title>Phenotypic and genomic properties of facultatively anaerobic sulfur-reducing natronoarchaea from hypersaline soda lakes.</title>
        <authorList>
            <person name="Sorokin D.Y."/>
            <person name="Kublanov I.V."/>
            <person name="Roman P."/>
            <person name="Sinninghe Damste J.S."/>
            <person name="Golyshin P.N."/>
            <person name="Rojo D."/>
            <person name="Ciordia S."/>
            <person name="Mena M.D.C."/>
            <person name="Ferrer M."/>
            <person name="Messina E."/>
            <person name="Smedile F."/>
            <person name="La Spada G."/>
            <person name="La Cono V."/>
            <person name="Yakimov M.M."/>
        </authorList>
    </citation>
    <scope>NUCLEOTIDE SEQUENCE [LARGE SCALE GENOMIC DNA]</scope>
    <source>
        <strain evidence="6">AArc-Mg</strain>
    </source>
</reference>
<feature type="transmembrane region" description="Helical" evidence="2">
    <location>
        <begin position="233"/>
        <end position="252"/>
    </location>
</feature>
<organism evidence="4 7">
    <name type="scientific">Natrarchaeobaculum sulfurireducens</name>
    <dbReference type="NCBI Taxonomy" id="2044521"/>
    <lineage>
        <taxon>Archaea</taxon>
        <taxon>Methanobacteriati</taxon>
        <taxon>Methanobacteriota</taxon>
        <taxon>Stenosarchaea group</taxon>
        <taxon>Halobacteria</taxon>
        <taxon>Halobacteriales</taxon>
        <taxon>Natrialbaceae</taxon>
        <taxon>Natrarchaeobaculum</taxon>
    </lineage>
</organism>
<dbReference type="KEGG" id="nag:AArcMg_2418"/>
<accession>A0A346PSB5</accession>
<dbReference type="GeneID" id="37638081"/>
<sequence>MDLSSRGSHCPSMGGDRDDRPDRRGYGEGWEALRRQTLRRDGYACQRCGADDRTLQAHHVIPRAAGGPDDLENLVTLCRPCHGVIHQRNRSFDDVRDEAPLFPTPDAPDPVARMREPNDQCCSRCGVERSDPTDLVAWLEPPAGPEEPECGHLTLCKPCAGFLAESDTGCTYDDLTGVGRLQIHELSTKRLDASVRPGLFAAPQVAIRRQPRTVRERVIDDTPLRFLWNVSPVRWALVGLVLYVLVVAALGVL</sequence>
<keyword evidence="2" id="KW-0472">Membrane</keyword>
<dbReference type="KEGG" id="nan:AArc1_1273"/>
<dbReference type="AlphaFoldDB" id="A0A346PDL7"/>
<dbReference type="Proteomes" id="UP000258707">
    <property type="component" value="Chromosome"/>
</dbReference>
<feature type="region of interest" description="Disordered" evidence="1">
    <location>
        <begin position="96"/>
        <end position="115"/>
    </location>
</feature>
<evidence type="ECO:0000313" key="5">
    <source>
        <dbReference type="EMBL" id="AXR82410.1"/>
    </source>
</evidence>
<keyword evidence="4" id="KW-0255">Endonuclease</keyword>
<dbReference type="SMART" id="SM00507">
    <property type="entry name" value="HNHc"/>
    <property type="match status" value="1"/>
</dbReference>
<protein>
    <submittedName>
        <fullName evidence="4">Restriction endonuclease, McrA/HNH family</fullName>
    </submittedName>
</protein>
<reference evidence="4" key="3">
    <citation type="journal article" date="2019" name="Int. J. Syst. Evol. Microbiol.">
        <title>Natronolimnobius sulfurireducens sp. nov. and Halalkaliarchaeum desulfuricum gen. nov., sp. nov., the first sulfur-respiring alkaliphilic haloarchaea from hypersaline alkaline lakes.</title>
        <authorList>
            <person name="Sorokin D.Y."/>
            <person name="Yakimov M."/>
            <person name="Messina E."/>
            <person name="Merkel A.Y."/>
            <person name="Bale N.J."/>
            <person name="Sinninghe Damste J.S."/>
        </authorList>
    </citation>
    <scope>NUCLEOTIDE SEQUENCE</scope>
    <source>
        <strain evidence="5">AArc-Mg</strain>
        <strain evidence="4">AArc1</strain>
    </source>
</reference>
<feature type="region of interest" description="Disordered" evidence="1">
    <location>
        <begin position="1"/>
        <end position="25"/>
    </location>
</feature>
<accession>A0A346PDL7</accession>
<keyword evidence="4" id="KW-0378">Hydrolase</keyword>
<dbReference type="PANTHER" id="PTHR33877:SF2">
    <property type="entry name" value="OS07G0170200 PROTEIN"/>
    <property type="match status" value="1"/>
</dbReference>
<dbReference type="GO" id="GO:0004519">
    <property type="term" value="F:endonuclease activity"/>
    <property type="evidence" value="ECO:0007669"/>
    <property type="project" value="UniProtKB-KW"/>
</dbReference>
<name>A0A346PDL7_9EURY</name>
<keyword evidence="2" id="KW-1133">Transmembrane helix</keyword>
<proteinExistence type="predicted"/>
<dbReference type="Gene3D" id="1.10.30.50">
    <property type="match status" value="1"/>
</dbReference>
<dbReference type="Proteomes" id="UP000258613">
    <property type="component" value="Chromosome"/>
</dbReference>
<keyword evidence="6" id="KW-1185">Reference proteome</keyword>
<keyword evidence="2" id="KW-0812">Transmembrane</keyword>
<dbReference type="GO" id="GO:0008270">
    <property type="term" value="F:zinc ion binding"/>
    <property type="evidence" value="ECO:0007669"/>
    <property type="project" value="InterPro"/>
</dbReference>
<evidence type="ECO:0000256" key="2">
    <source>
        <dbReference type="SAM" id="Phobius"/>
    </source>
</evidence>
<gene>
    <name evidence="4" type="ORF">AArc1_1273</name>
    <name evidence="5" type="ORF">AArcMg_2418</name>
</gene>
<keyword evidence="4" id="KW-0540">Nuclease</keyword>
<dbReference type="RefSeq" id="WP_394341270.1">
    <property type="nucleotide sequence ID" value="NZ_CP024047.1"/>
</dbReference>
<dbReference type="InterPro" id="IPR052892">
    <property type="entry name" value="NA-targeting_endonuclease"/>
</dbReference>
<feature type="compositionally biased region" description="Basic and acidic residues" evidence="1">
    <location>
        <begin position="15"/>
        <end position="25"/>
    </location>
</feature>
<dbReference type="EMBL" id="CP024047">
    <property type="protein sequence ID" value="AXR77612.1"/>
    <property type="molecule type" value="Genomic_DNA"/>
</dbReference>
<dbReference type="PANTHER" id="PTHR33877">
    <property type="entry name" value="SLL1193 PROTEIN"/>
    <property type="match status" value="1"/>
</dbReference>
<evidence type="ECO:0000313" key="4">
    <source>
        <dbReference type="EMBL" id="AXR77612.1"/>
    </source>
</evidence>